<evidence type="ECO:0000256" key="12">
    <source>
        <dbReference type="ARBA" id="ARBA00022989"/>
    </source>
</evidence>
<evidence type="ECO:0000259" key="23">
    <source>
        <dbReference type="PROSITE" id="PS50929"/>
    </source>
</evidence>
<evidence type="ECO:0000256" key="2">
    <source>
        <dbReference type="ARBA" id="ARBA00005580"/>
    </source>
</evidence>
<evidence type="ECO:0000313" key="24">
    <source>
        <dbReference type="EnsemblMetazoa" id="GPAI015560-PA"/>
    </source>
</evidence>
<accession>A0A1A9ZIE4</accession>
<keyword evidence="9" id="KW-0460">Magnesium</keyword>
<dbReference type="PIRSF" id="PIRSF002773">
    <property type="entry name" value="ABC_prm/ATPase_B"/>
    <property type="match status" value="1"/>
</dbReference>
<dbReference type="PROSITE" id="PS50893">
    <property type="entry name" value="ABC_TRANSPORTER_2"/>
    <property type="match status" value="1"/>
</dbReference>
<evidence type="ECO:0000256" key="3">
    <source>
        <dbReference type="ARBA" id="ARBA00022448"/>
    </source>
</evidence>
<dbReference type="GO" id="GO:0005743">
    <property type="term" value="C:mitochondrial inner membrane"/>
    <property type="evidence" value="ECO:0007669"/>
    <property type="project" value="UniProtKB-SubCell"/>
</dbReference>
<feature type="transmembrane region" description="Helical" evidence="21">
    <location>
        <begin position="318"/>
        <end position="339"/>
    </location>
</feature>
<dbReference type="InterPro" id="IPR036640">
    <property type="entry name" value="ABC1_TM_sf"/>
</dbReference>
<evidence type="ECO:0000256" key="7">
    <source>
        <dbReference type="ARBA" id="ARBA00022792"/>
    </source>
</evidence>
<sequence>MLMQCLQNHGRYKFGQLIIGYQTRPFSIGGYMNKNVKLLNHTNTHLLQAMHLPKMQLIRYTGYRANASAQKVKVRRKDMVRLISLAKSEKLVLAAAIGCLIISSAITMSVPYALGRTLDIMFDKGDNQSMVKLKNFCAILCGVFVIGGLANFGRVYLFNSASLRIVRDLRLRLYRCMLNQESAWFDQKGSGELVSRLNTDAYSVGNSLSQNLSDGLRSICMVLAGTAMMIYTSPQLTLIGTCVVPCVGGIAVIYGRYVRTITRTLLDKFAEIFKSAEERLSNIKAVKTFCKEGYETNNFKDLLADAVKLGYKDAMARAMFFGLTGMSGNVIIISVLYYGGTLVVNDVLSIGELTSFILYAGYSSISINGLSNFYTELNKGIGSAQRIWEILDRKYEIPLNFGIIPSEKPKGQVVFDNVKFCFPARPKNIVLDNFTLVLRPGETTALVGRSGSGKTTIATLLLRLYDPLNGRIVLDDVDLRDLSPIWLRSHIGAVNQEPVLFSGTIRDNILYGLNQNVNFTESHLEEAVRKAHVDEFSSQLPDGLDTLVGQRGVLLSGGQKQRVAIARALIKNPTILILDEATSALDSVSEELVQNALDELAKGRTCLTIAHRLSTIRNANTIAVLDNGHVIEQGSYEQLITQNVGTFKELVKKQAFLMNS</sequence>
<dbReference type="SUPFAM" id="SSF52540">
    <property type="entry name" value="P-loop containing nucleoside triphosphate hydrolases"/>
    <property type="match status" value="1"/>
</dbReference>
<keyword evidence="12 21" id="KW-1133">Transmembrane helix</keyword>
<reference evidence="24" key="2">
    <citation type="submission" date="2020-05" db="UniProtKB">
        <authorList>
            <consortium name="EnsemblMetazoa"/>
        </authorList>
    </citation>
    <scope>IDENTIFICATION</scope>
    <source>
        <strain evidence="24">IAEA</strain>
    </source>
</reference>
<dbReference type="FunFam" id="3.40.50.300:FF:000403">
    <property type="entry name" value="ATP-binding cassette sub-family B member 8, mitochondrial"/>
    <property type="match status" value="1"/>
</dbReference>
<evidence type="ECO:0000256" key="16">
    <source>
        <dbReference type="ARBA" id="ARBA00052250"/>
    </source>
</evidence>
<evidence type="ECO:0000256" key="20">
    <source>
        <dbReference type="ARBA" id="ARBA00083334"/>
    </source>
</evidence>
<comment type="subcellular location">
    <subcellularLocation>
        <location evidence="1">Mitochondrion inner membrane</location>
        <topology evidence="1">Multi-pass membrane protein</topology>
    </subcellularLocation>
</comment>
<evidence type="ECO:0000256" key="15">
    <source>
        <dbReference type="ARBA" id="ARBA00023136"/>
    </source>
</evidence>
<feature type="transmembrane region" description="Helical" evidence="21">
    <location>
        <begin position="91"/>
        <end position="113"/>
    </location>
</feature>
<evidence type="ECO:0000259" key="22">
    <source>
        <dbReference type="PROSITE" id="PS50893"/>
    </source>
</evidence>
<comment type="function">
    <text evidence="17">ATP-dependent transporter located in the mitochondrial inner membrane that catalyzes the export of biliverdin from the mitochondrial matrix, and plays a crucial role in hemoglobin synthesis and antioxidative stress. Participates in the early step of the heme biosynthetic process during insertion of iron into protoporphyrin IX (PPIX). Involved in the stabilization of the iron transporter mitoferrin-1/SLC25A37. In addition may be involved in mitochondrial unfolded protein response (UPRmt) signaling pathway, although ABCB10 probably does not participate in peptide export from mitochondria.</text>
</comment>
<name>A0A1A9ZIE4_GLOPL</name>
<dbReference type="PANTHER" id="PTHR43394">
    <property type="entry name" value="ATP-DEPENDENT PERMEASE MDL1, MITOCHONDRIAL"/>
    <property type="match status" value="1"/>
</dbReference>
<evidence type="ECO:0000256" key="17">
    <source>
        <dbReference type="ARBA" id="ARBA00055589"/>
    </source>
</evidence>
<keyword evidence="4 21" id="KW-0812">Transmembrane</keyword>
<evidence type="ECO:0000313" key="25">
    <source>
        <dbReference type="Proteomes" id="UP000092445"/>
    </source>
</evidence>
<dbReference type="InterPro" id="IPR027417">
    <property type="entry name" value="P-loop_NTPase"/>
</dbReference>
<keyword evidence="8" id="KW-0067">ATP-binding</keyword>
<feature type="domain" description="ABC transporter" evidence="22">
    <location>
        <begin position="413"/>
        <end position="652"/>
    </location>
</feature>
<keyword evidence="14" id="KW-0496">Mitochondrion</keyword>
<dbReference type="InterPro" id="IPR039421">
    <property type="entry name" value="Type_1_exporter"/>
</dbReference>
<evidence type="ECO:0000256" key="19">
    <source>
        <dbReference type="ARBA" id="ARBA00075187"/>
    </source>
</evidence>
<dbReference type="PROSITE" id="PS00211">
    <property type="entry name" value="ABC_TRANSPORTER_1"/>
    <property type="match status" value="1"/>
</dbReference>
<dbReference type="PANTHER" id="PTHR43394:SF1">
    <property type="entry name" value="ATP-BINDING CASSETTE SUB-FAMILY B MEMBER 10, MITOCHONDRIAL"/>
    <property type="match status" value="1"/>
</dbReference>
<dbReference type="SUPFAM" id="SSF90123">
    <property type="entry name" value="ABC transporter transmembrane region"/>
    <property type="match status" value="1"/>
</dbReference>
<evidence type="ECO:0000256" key="18">
    <source>
        <dbReference type="ARBA" id="ARBA00072683"/>
    </source>
</evidence>
<dbReference type="Proteomes" id="UP000092445">
    <property type="component" value="Unassembled WGS sequence"/>
</dbReference>
<keyword evidence="5" id="KW-0479">Metal-binding</keyword>
<dbReference type="GO" id="GO:0005524">
    <property type="term" value="F:ATP binding"/>
    <property type="evidence" value="ECO:0007669"/>
    <property type="project" value="UniProtKB-KW"/>
</dbReference>
<evidence type="ECO:0000256" key="4">
    <source>
        <dbReference type="ARBA" id="ARBA00022692"/>
    </source>
</evidence>
<organism evidence="24 25">
    <name type="scientific">Glossina pallidipes</name>
    <name type="common">Tsetse fly</name>
    <dbReference type="NCBI Taxonomy" id="7398"/>
    <lineage>
        <taxon>Eukaryota</taxon>
        <taxon>Metazoa</taxon>
        <taxon>Ecdysozoa</taxon>
        <taxon>Arthropoda</taxon>
        <taxon>Hexapoda</taxon>
        <taxon>Insecta</taxon>
        <taxon>Pterygota</taxon>
        <taxon>Neoptera</taxon>
        <taxon>Endopterygota</taxon>
        <taxon>Diptera</taxon>
        <taxon>Brachycera</taxon>
        <taxon>Muscomorpha</taxon>
        <taxon>Hippoboscoidea</taxon>
        <taxon>Glossinidae</taxon>
        <taxon>Glossina</taxon>
    </lineage>
</organism>
<keyword evidence="25" id="KW-1185">Reference proteome</keyword>
<feature type="transmembrane region" description="Helical" evidence="21">
    <location>
        <begin position="133"/>
        <end position="157"/>
    </location>
</feature>
<evidence type="ECO:0000256" key="11">
    <source>
        <dbReference type="ARBA" id="ARBA00022967"/>
    </source>
</evidence>
<evidence type="ECO:0000256" key="1">
    <source>
        <dbReference type="ARBA" id="ARBA00004448"/>
    </source>
</evidence>
<keyword evidence="11" id="KW-1278">Translocase</keyword>
<keyword evidence="7" id="KW-0999">Mitochondrion inner membrane</keyword>
<dbReference type="Gene3D" id="1.20.1560.10">
    <property type="entry name" value="ABC transporter type 1, transmembrane domain"/>
    <property type="match status" value="1"/>
</dbReference>
<evidence type="ECO:0000256" key="10">
    <source>
        <dbReference type="ARBA" id="ARBA00022946"/>
    </source>
</evidence>
<dbReference type="STRING" id="7398.A0A1A9ZIE4"/>
<dbReference type="Gene3D" id="3.40.50.300">
    <property type="entry name" value="P-loop containing nucleotide triphosphate hydrolases"/>
    <property type="match status" value="1"/>
</dbReference>
<dbReference type="EnsemblMetazoa" id="GPAI015560-RA">
    <property type="protein sequence ID" value="GPAI015560-PA"/>
    <property type="gene ID" value="GPAI015560"/>
</dbReference>
<dbReference type="InterPro" id="IPR011527">
    <property type="entry name" value="ABC1_TM_dom"/>
</dbReference>
<proteinExistence type="inferred from homology"/>
<keyword evidence="15 21" id="KW-0472">Membrane</keyword>
<evidence type="ECO:0000256" key="6">
    <source>
        <dbReference type="ARBA" id="ARBA00022741"/>
    </source>
</evidence>
<keyword evidence="6" id="KW-0547">Nucleotide-binding</keyword>
<dbReference type="InterPro" id="IPR017871">
    <property type="entry name" value="ABC_transporter-like_CS"/>
</dbReference>
<keyword evidence="10" id="KW-0809">Transit peptide</keyword>
<dbReference type="InterPro" id="IPR003593">
    <property type="entry name" value="AAA+_ATPase"/>
</dbReference>
<dbReference type="GO" id="GO:0016887">
    <property type="term" value="F:ATP hydrolysis activity"/>
    <property type="evidence" value="ECO:0007669"/>
    <property type="project" value="InterPro"/>
</dbReference>
<dbReference type="Pfam" id="PF00005">
    <property type="entry name" value="ABC_tran"/>
    <property type="match status" value="1"/>
</dbReference>
<dbReference type="Pfam" id="PF00664">
    <property type="entry name" value="ABC_membrane"/>
    <property type="match status" value="1"/>
</dbReference>
<keyword evidence="13" id="KW-0007">Acetylation</keyword>
<evidence type="ECO:0000256" key="13">
    <source>
        <dbReference type="ARBA" id="ARBA00022990"/>
    </source>
</evidence>
<dbReference type="InterPro" id="IPR003439">
    <property type="entry name" value="ABC_transporter-like_ATP-bd"/>
</dbReference>
<dbReference type="GO" id="GO:0090374">
    <property type="term" value="P:oligopeptide export from mitochondrion"/>
    <property type="evidence" value="ECO:0007669"/>
    <property type="project" value="TreeGrafter"/>
</dbReference>
<dbReference type="GO" id="GO:0015421">
    <property type="term" value="F:ABC-type oligopeptide transporter activity"/>
    <property type="evidence" value="ECO:0007669"/>
    <property type="project" value="TreeGrafter"/>
</dbReference>
<dbReference type="PROSITE" id="PS50929">
    <property type="entry name" value="ABC_TM1F"/>
    <property type="match status" value="1"/>
</dbReference>
<evidence type="ECO:0000256" key="8">
    <source>
        <dbReference type="ARBA" id="ARBA00022840"/>
    </source>
</evidence>
<dbReference type="CDD" id="cd18573">
    <property type="entry name" value="ABC_6TM_ABCB10_like"/>
    <property type="match status" value="1"/>
</dbReference>
<dbReference type="VEuPathDB" id="VectorBase:GPAI015560"/>
<dbReference type="SMART" id="SM00382">
    <property type="entry name" value="AAA"/>
    <property type="match status" value="1"/>
</dbReference>
<dbReference type="GO" id="GO:0042802">
    <property type="term" value="F:identical protein binding"/>
    <property type="evidence" value="ECO:0007669"/>
    <property type="project" value="UniProtKB-ARBA"/>
</dbReference>
<dbReference type="GO" id="GO:0046872">
    <property type="term" value="F:metal ion binding"/>
    <property type="evidence" value="ECO:0007669"/>
    <property type="project" value="UniProtKB-KW"/>
</dbReference>
<dbReference type="CDD" id="cd03249">
    <property type="entry name" value="ABC_MTABC3_MDL1_MDL2"/>
    <property type="match status" value="1"/>
</dbReference>
<evidence type="ECO:0000256" key="9">
    <source>
        <dbReference type="ARBA" id="ARBA00022842"/>
    </source>
</evidence>
<evidence type="ECO:0000256" key="14">
    <source>
        <dbReference type="ARBA" id="ARBA00023128"/>
    </source>
</evidence>
<feature type="transmembrane region" description="Helical" evidence="21">
    <location>
        <begin position="238"/>
        <end position="258"/>
    </location>
</feature>
<reference evidence="25" key="1">
    <citation type="submission" date="2014-03" db="EMBL/GenBank/DDBJ databases">
        <authorList>
            <person name="Aksoy S."/>
            <person name="Warren W."/>
            <person name="Wilson R.K."/>
        </authorList>
    </citation>
    <scope>NUCLEOTIDE SEQUENCE [LARGE SCALE GENOMIC DNA]</scope>
    <source>
        <strain evidence="25">IAEA</strain>
    </source>
</reference>
<keyword evidence="3" id="KW-0813">Transport</keyword>
<evidence type="ECO:0000256" key="5">
    <source>
        <dbReference type="ARBA" id="ARBA00022723"/>
    </source>
</evidence>
<evidence type="ECO:0000256" key="21">
    <source>
        <dbReference type="SAM" id="Phobius"/>
    </source>
</evidence>
<feature type="domain" description="ABC transmembrane type-1" evidence="23">
    <location>
        <begin position="94"/>
        <end position="379"/>
    </location>
</feature>
<protein>
    <recommendedName>
        <fullName evidence="18">ATP-binding cassette sub-family B member 10, mitochondrial</fullName>
    </recommendedName>
    <alternativeName>
        <fullName evidence="19">ABC-mitochondrial erythroid protein</fullName>
    </alternativeName>
    <alternativeName>
        <fullName evidence="20">ATP-binding cassette transporter 10</fullName>
    </alternativeName>
</protein>
<dbReference type="FunFam" id="1.20.1560.10:FF:000048">
    <property type="entry name" value="ATP-binding cassette sub-family B member 10, mitochondrial"/>
    <property type="match status" value="1"/>
</dbReference>
<comment type="similarity">
    <text evidence="2">Belongs to the ABC transporter superfamily. ABCB family. Mitochondrial peptide exporter (TC 3.A.1.212) subfamily.</text>
</comment>
<dbReference type="AlphaFoldDB" id="A0A1A9ZIE4"/>
<comment type="catalytic activity">
    <reaction evidence="16">
        <text>biliverdin IXalpha(in) + ATP + H2O = biliverdin IXalpha(out) + ADP + phosphate + H(+)</text>
        <dbReference type="Rhea" id="RHEA:82359"/>
        <dbReference type="ChEBI" id="CHEBI:15377"/>
        <dbReference type="ChEBI" id="CHEBI:15378"/>
        <dbReference type="ChEBI" id="CHEBI:30616"/>
        <dbReference type="ChEBI" id="CHEBI:43474"/>
        <dbReference type="ChEBI" id="CHEBI:57991"/>
        <dbReference type="ChEBI" id="CHEBI:456216"/>
    </reaction>
    <physiologicalReaction direction="left-to-right" evidence="16">
        <dbReference type="Rhea" id="RHEA:82360"/>
    </physiologicalReaction>
</comment>